<reference evidence="1" key="2">
    <citation type="journal article" date="2015" name="Fish Shellfish Immunol.">
        <title>Early steps in the European eel (Anguilla anguilla)-Vibrio vulnificus interaction in the gills: Role of the RtxA13 toxin.</title>
        <authorList>
            <person name="Callol A."/>
            <person name="Pajuelo D."/>
            <person name="Ebbesson L."/>
            <person name="Teles M."/>
            <person name="MacKenzie S."/>
            <person name="Amaro C."/>
        </authorList>
    </citation>
    <scope>NUCLEOTIDE SEQUENCE</scope>
</reference>
<evidence type="ECO:0000313" key="1">
    <source>
        <dbReference type="EMBL" id="JAH09027.1"/>
    </source>
</evidence>
<organism evidence="1">
    <name type="scientific">Anguilla anguilla</name>
    <name type="common">European freshwater eel</name>
    <name type="synonym">Muraena anguilla</name>
    <dbReference type="NCBI Taxonomy" id="7936"/>
    <lineage>
        <taxon>Eukaryota</taxon>
        <taxon>Metazoa</taxon>
        <taxon>Chordata</taxon>
        <taxon>Craniata</taxon>
        <taxon>Vertebrata</taxon>
        <taxon>Euteleostomi</taxon>
        <taxon>Actinopterygii</taxon>
        <taxon>Neopterygii</taxon>
        <taxon>Teleostei</taxon>
        <taxon>Anguilliformes</taxon>
        <taxon>Anguillidae</taxon>
        <taxon>Anguilla</taxon>
    </lineage>
</organism>
<dbReference type="AlphaFoldDB" id="A0A0E9PXL0"/>
<proteinExistence type="predicted"/>
<protein>
    <submittedName>
        <fullName evidence="1">Uncharacterized protein</fullName>
    </submittedName>
</protein>
<dbReference type="EMBL" id="GBXM01099550">
    <property type="protein sequence ID" value="JAH09027.1"/>
    <property type="molecule type" value="Transcribed_RNA"/>
</dbReference>
<accession>A0A0E9PXL0</accession>
<reference evidence="1" key="1">
    <citation type="submission" date="2014-11" db="EMBL/GenBank/DDBJ databases">
        <authorList>
            <person name="Amaro Gonzalez C."/>
        </authorList>
    </citation>
    <scope>NUCLEOTIDE SEQUENCE</scope>
</reference>
<name>A0A0E9PXL0_ANGAN</name>
<sequence>MVHFVEGVLQRLWRLQPTGGRCCPPRLESWK</sequence>